<dbReference type="InterPro" id="IPR053155">
    <property type="entry name" value="F-pilin_assembly_TraC"/>
</dbReference>
<dbReference type="CDD" id="cd01127">
    <property type="entry name" value="TrwB_TraG_TraD_VirD4"/>
    <property type="match status" value="1"/>
</dbReference>
<dbReference type="Pfam" id="PF11130">
    <property type="entry name" value="TraC_F_IV"/>
    <property type="match status" value="1"/>
</dbReference>
<dbReference type="Proteomes" id="UP000194141">
    <property type="component" value="Unassembled WGS sequence"/>
</dbReference>
<organism evidence="2 3">
    <name type="scientific">Desulfurella amilsii</name>
    <dbReference type="NCBI Taxonomy" id="1562698"/>
    <lineage>
        <taxon>Bacteria</taxon>
        <taxon>Pseudomonadati</taxon>
        <taxon>Campylobacterota</taxon>
        <taxon>Desulfurellia</taxon>
        <taxon>Desulfurellales</taxon>
        <taxon>Desulfurellaceae</taxon>
        <taxon>Desulfurella</taxon>
    </lineage>
</organism>
<evidence type="ECO:0000313" key="3">
    <source>
        <dbReference type="Proteomes" id="UP000194141"/>
    </source>
</evidence>
<dbReference type="InterPro" id="IPR027417">
    <property type="entry name" value="P-loop_NTPase"/>
</dbReference>
<proteinExistence type="predicted"/>
<dbReference type="InterPro" id="IPR043964">
    <property type="entry name" value="P-loop_TraG"/>
</dbReference>
<reference evidence="2 3" key="1">
    <citation type="journal article" date="2017" name="Front. Microbiol.">
        <title>Genome Sequence of Desulfurella amilsii Strain TR1 and Comparative Genomics of Desulfurellaceae Family.</title>
        <authorList>
            <person name="Florentino A.P."/>
            <person name="Stams A.J."/>
            <person name="Sanchez-Andrea I."/>
        </authorList>
    </citation>
    <scope>NUCLEOTIDE SEQUENCE [LARGE SCALE GENOMIC DNA]</scope>
    <source>
        <strain evidence="2 3">TR1</strain>
    </source>
</reference>
<name>A0A1X4XZC2_9BACT</name>
<evidence type="ECO:0000313" key="2">
    <source>
        <dbReference type="EMBL" id="OSS42876.1"/>
    </source>
</evidence>
<accession>A0A1X4XZC2</accession>
<keyword evidence="3" id="KW-1185">Reference proteome</keyword>
<dbReference type="PANTHER" id="PTHR38467:SF1">
    <property type="entry name" value="CONJUGATIVE TRANSFER: ASSEMBLY"/>
    <property type="match status" value="1"/>
</dbReference>
<dbReference type="OrthoDB" id="9816422at2"/>
<dbReference type="Gene3D" id="1.10.8.730">
    <property type="match status" value="1"/>
</dbReference>
<dbReference type="Gene3D" id="3.40.50.300">
    <property type="entry name" value="P-loop containing nucleotide triphosphate hydrolases"/>
    <property type="match status" value="1"/>
</dbReference>
<sequence length="829" mass="95834">MIFSKKKKSEIPLIELPEDNKLRIQTYLPYLFYFEDDGYFLNKDGSISMLFEVTPPNAIYDKFLDRVFSGLATVFNHYYPDMILQPFLISTRGADIKDPVINMYLKKETKQDLPSVVKKAVNEKIDLFKSNDICEINGLKYSAKTFKRIFAVTLVTKRPQQDKGIMETLFGNAENNLHIYDKAGKQDLRKLNRAIDSLMDSFRIIGIKSERINADKFLDYFYPVFNHQPRTVKGYDKLLPLSEQLINTNITIDNDKIYFGNEPYAVVSVNAIAGTETNFFFIEDNNNFTLADMLDDFLCTINVFTNPKEKEIMALEIKKKFAFSFTKTGADIKSNTIKAEIMQVLEDIYKNNIYLNNTMITFLVKYKDVETLITRLELYGIQCIHETDPVIFPVFLNTLPFFYRKEYDSVLRRTRKLYPHHTADIVSFYPEFQGTHNGSQMYLDRRGNVLTLDCFNNEITPNPHAVVLGITGAGKSFFMCDYILQATREDPFILVIDKGNSYKKLCNLYNGQYITLSISNPITINPFYNFNFSDKEQLVFLSNILRFMATGMESDKDYLSREKTGILEEAILDLSKIQAEENREVMISDFIELLRTKGDLGQEIANRLVPFSKKGRYGSFFDGPNKFNIENPFTVFEIGGINDDELLTAWFMSVAYFYANIIQNPKLRGRKKYLIMDEVWRLMGIKSTSQFFIEIVKTYRKHGAQLVTITQDFEDFFSSNAGIAIFNNSANKFLLMNSQNSIQRNANSLMLTPYELNQYISVKRTANYSECFVKIGDNISGVIRLTPSRYTYWLSTTNDKDNAKLDRYLEKCDGNLGLAIETLIKEEKE</sequence>
<dbReference type="InterPro" id="IPR025955">
    <property type="entry name" value="TraC/Conjuga_ATPase"/>
</dbReference>
<protein>
    <submittedName>
        <fullName evidence="2">Conjugative transposon protein TraG</fullName>
    </submittedName>
</protein>
<dbReference type="SUPFAM" id="SSF52540">
    <property type="entry name" value="P-loop containing nucleoside triphosphate hydrolases"/>
    <property type="match status" value="1"/>
</dbReference>
<feature type="domain" description="TraG P-loop" evidence="1">
    <location>
        <begin position="455"/>
        <end position="826"/>
    </location>
</feature>
<dbReference type="RefSeq" id="WP_086033123.1">
    <property type="nucleotide sequence ID" value="NZ_MDSU01000002.1"/>
</dbReference>
<gene>
    <name evidence="2" type="ORF">DESAMIL20_306</name>
</gene>
<dbReference type="AlphaFoldDB" id="A0A1X4XZC2"/>
<evidence type="ECO:0000259" key="1">
    <source>
        <dbReference type="Pfam" id="PF19044"/>
    </source>
</evidence>
<dbReference type="PANTHER" id="PTHR38467">
    <property type="match status" value="1"/>
</dbReference>
<dbReference type="STRING" id="1562698.DESAMIL20_306"/>
<comment type="caution">
    <text evidence="2">The sequence shown here is derived from an EMBL/GenBank/DDBJ whole genome shotgun (WGS) entry which is preliminary data.</text>
</comment>
<dbReference type="EMBL" id="MDSU01000002">
    <property type="protein sequence ID" value="OSS42876.1"/>
    <property type="molecule type" value="Genomic_DNA"/>
</dbReference>
<dbReference type="Pfam" id="PF19044">
    <property type="entry name" value="P-loop_TraG"/>
    <property type="match status" value="1"/>
</dbReference>